<dbReference type="HAMAP" id="MF_00528">
    <property type="entry name" value="Maf"/>
    <property type="match status" value="1"/>
</dbReference>
<feature type="site" description="Important for substrate specificity" evidence="4">
    <location>
        <position position="83"/>
    </location>
</feature>
<dbReference type="Gene3D" id="3.90.950.10">
    <property type="match status" value="1"/>
</dbReference>
<comment type="caution">
    <text evidence="4">Lacks conserved residue(s) required for the propagation of feature annotation.</text>
</comment>
<dbReference type="EMBL" id="MUHY01000003">
    <property type="protein sequence ID" value="PSB91653.1"/>
    <property type="molecule type" value="Genomic_DNA"/>
</dbReference>
<keyword evidence="4" id="KW-0963">Cytoplasm</keyword>
<evidence type="ECO:0000313" key="6">
    <source>
        <dbReference type="Proteomes" id="UP000242660"/>
    </source>
</evidence>
<comment type="function">
    <text evidence="4">Nucleoside triphosphate pyrophosphatase that hydrolyzes 7-methyl-GTP (m(7)GTP). May have a dual role in cell division arrest and in preventing the incorporation of modified nucleotides into cellular nucleic acids.</text>
</comment>
<evidence type="ECO:0000256" key="3">
    <source>
        <dbReference type="ARBA" id="ARBA00023080"/>
    </source>
</evidence>
<evidence type="ECO:0000256" key="1">
    <source>
        <dbReference type="ARBA" id="ARBA00001968"/>
    </source>
</evidence>
<sequence length="219" mass="24055">MLQQTYSLTLGNNPPPLVLASSSQYRRELLGRLQLDFEVCTPNVDETPLTGESATNTSLRLARQKAEFVALKHPDAIVIGSDQIVTLDNHQIGKPISHETAMAQLRMMQAQVVEFHSALCVLDARTKFSQVKDVVTVVKFRDLPESILDAYLHAEMPYDCAGGLKSEAMGIILLEKIESDDPTALIGLPLITLTTMLMNVGIKLPRAKKTTSSISPTIR</sequence>
<keyword evidence="2 4" id="KW-0378">Hydrolase</keyword>
<evidence type="ECO:0000256" key="2">
    <source>
        <dbReference type="ARBA" id="ARBA00022801"/>
    </source>
</evidence>
<evidence type="ECO:0000256" key="4">
    <source>
        <dbReference type="HAMAP-Rule" id="MF_00528"/>
    </source>
</evidence>
<dbReference type="Pfam" id="PF02545">
    <property type="entry name" value="Maf"/>
    <property type="match status" value="1"/>
</dbReference>
<dbReference type="InterPro" id="IPR003697">
    <property type="entry name" value="Maf-like"/>
</dbReference>
<comment type="similarity">
    <text evidence="4">Belongs to the Maf family. YceF subfamily.</text>
</comment>
<reference evidence="5 6" key="1">
    <citation type="journal article" date="2017" name="Front. Microbiol.">
        <title>Genome of Ca. Pandoraea novymonadis, an Endosymbiotic Bacterium of the Trypanosomatid Novymonas esmeraldas.</title>
        <authorList>
            <person name="Kostygov A.Y."/>
            <person name="Butenko A."/>
            <person name="Nenarokova A."/>
            <person name="Tashyreva D."/>
            <person name="Flegontov P."/>
            <person name="Lukes J."/>
            <person name="Yurchenko V."/>
        </authorList>
    </citation>
    <scope>NUCLEOTIDE SEQUENCE [LARGE SCALE GENOMIC DNA]</scope>
    <source>
        <strain evidence="5 6">E262</strain>
    </source>
</reference>
<gene>
    <name evidence="5" type="primary">yceF</name>
    <name evidence="5" type="ORF">BZL35_00870</name>
</gene>
<dbReference type="PANTHER" id="PTHR43213">
    <property type="entry name" value="BIFUNCTIONAL DTTP/UTP PYROPHOSPHATASE/METHYLTRANSFERASE PROTEIN-RELATED"/>
    <property type="match status" value="1"/>
</dbReference>
<comment type="caution">
    <text evidence="5">The sequence shown here is derived from an EMBL/GenBank/DDBJ whole genome shotgun (WGS) entry which is preliminary data.</text>
</comment>
<keyword evidence="6" id="KW-1185">Reference proteome</keyword>
<dbReference type="PIRSF" id="PIRSF006305">
    <property type="entry name" value="Maf"/>
    <property type="match status" value="1"/>
</dbReference>
<feature type="active site" description="Proton acceptor" evidence="4">
    <location>
        <position position="82"/>
    </location>
</feature>
<dbReference type="PANTHER" id="PTHR43213:SF5">
    <property type="entry name" value="BIFUNCTIONAL DTTP_UTP PYROPHOSPHATASE_METHYLTRANSFERASE PROTEIN-RELATED"/>
    <property type="match status" value="1"/>
</dbReference>
<comment type="cofactor">
    <cofactor evidence="1 4">
        <name>a divalent metal cation</name>
        <dbReference type="ChEBI" id="CHEBI:60240"/>
    </cofactor>
</comment>
<dbReference type="RefSeq" id="WP_106183006.1">
    <property type="nucleotide sequence ID" value="NZ_MUHY01000003.1"/>
</dbReference>
<dbReference type="EC" id="3.6.1.-" evidence="4"/>
<dbReference type="SUPFAM" id="SSF52972">
    <property type="entry name" value="ITPase-like"/>
    <property type="match status" value="1"/>
</dbReference>
<protein>
    <recommendedName>
        <fullName evidence="4">7-methyl-GTP pyrophosphatase</fullName>
        <shortName evidence="4">m(7)GTP pyrophosphatase</shortName>
        <ecNumber evidence="4">3.6.1.-</ecNumber>
    </recommendedName>
</protein>
<proteinExistence type="inferred from homology"/>
<feature type="site" description="Important for substrate specificity" evidence="4">
    <location>
        <position position="167"/>
    </location>
</feature>
<dbReference type="InterPro" id="IPR029001">
    <property type="entry name" value="ITPase-like_fam"/>
</dbReference>
<keyword evidence="3 4" id="KW-0546">Nucleotide metabolism</keyword>
<organism evidence="5 6">
    <name type="scientific">Candidatus Pandoraea novymonadis</name>
    <dbReference type="NCBI Taxonomy" id="1808959"/>
    <lineage>
        <taxon>Bacteria</taxon>
        <taxon>Pseudomonadati</taxon>
        <taxon>Pseudomonadota</taxon>
        <taxon>Betaproteobacteria</taxon>
        <taxon>Burkholderiales</taxon>
        <taxon>Burkholderiaceae</taxon>
        <taxon>Pandoraea</taxon>
    </lineage>
</organism>
<feature type="site" description="Important for substrate specificity" evidence="4">
    <location>
        <position position="25"/>
    </location>
</feature>
<comment type="catalytic activity">
    <reaction evidence="4">
        <text>N(7)-methyl-GTP + H2O = N(7)-methyl-GMP + diphosphate + H(+)</text>
        <dbReference type="Rhea" id="RHEA:58744"/>
        <dbReference type="ChEBI" id="CHEBI:15377"/>
        <dbReference type="ChEBI" id="CHEBI:15378"/>
        <dbReference type="ChEBI" id="CHEBI:33019"/>
        <dbReference type="ChEBI" id="CHEBI:58285"/>
        <dbReference type="ChEBI" id="CHEBI:87133"/>
    </reaction>
</comment>
<evidence type="ECO:0000313" key="5">
    <source>
        <dbReference type="EMBL" id="PSB91653.1"/>
    </source>
</evidence>
<dbReference type="CDD" id="cd00555">
    <property type="entry name" value="Maf"/>
    <property type="match status" value="1"/>
</dbReference>
<accession>A0ABX5FCX7</accession>
<dbReference type="Proteomes" id="UP000242660">
    <property type="component" value="Unassembled WGS sequence"/>
</dbReference>
<dbReference type="NCBIfam" id="TIGR00172">
    <property type="entry name" value="maf"/>
    <property type="match status" value="1"/>
</dbReference>
<comment type="subcellular location">
    <subcellularLocation>
        <location evidence="4">Cytoplasm</location>
    </subcellularLocation>
</comment>
<name>A0ABX5FCX7_9BURK</name>